<organism evidence="3 4">
    <name type="scientific">candidate division WOR-1 bacterium RIFOXYB2_FULL_48_7</name>
    <dbReference type="NCBI Taxonomy" id="1802583"/>
    <lineage>
        <taxon>Bacteria</taxon>
        <taxon>Bacillati</taxon>
        <taxon>Saganbacteria</taxon>
    </lineage>
</organism>
<sequence length="509" mass="56002">MLVKINSAALQGLDGYLIEIEIDAQRGLPGQSIVGLPDAAVKESRDRVRAALENSGYEHPAGYFTINLAPADTKKEGPLFDLPIAIGMLAVSEQIKIQQEHDYFALGELSLDGGVRNVTGVLPICISLWQKGFKAVLVPRANADEAALVEGLKVFPINSLKEAVEFLGAKREIMPHRIDIAKLFQQEQEFGCDFADVKGQGQVKRGLEVAAAGGHNVLLVGSPGSGKTMLARRLPTILPPLSLAEALEVTKLYSINGMLSGRKALVTKRPFRSPHHTTSDVGIIGGGRIPRPGEVSLAHLGVLFLDEFPEFERKVLEVLRQPLEDGHVTISRAHSTLTYPAQFMLVAAMNPCPCGNYLDPVKTCGCSPALVQRYWGKMSGPLLDRIDLHIEVPRLKQDELTNQAEGEASAKIKERVMAARRVQQRRFAGSGVYCNAQMRPRQVREYCILENEAQKLLKAAILHLQLSGRSYDRILKLARTIADLDSSEIIKAHHVAEATQYRNLDRERR</sequence>
<evidence type="ECO:0000259" key="2">
    <source>
        <dbReference type="SMART" id="SM00382"/>
    </source>
</evidence>
<feature type="domain" description="AAA+ ATPase" evidence="2">
    <location>
        <begin position="213"/>
        <end position="396"/>
    </location>
</feature>
<gene>
    <name evidence="3" type="ORF">A2311_01800</name>
</gene>
<dbReference type="PANTHER" id="PTHR32039">
    <property type="entry name" value="MAGNESIUM-CHELATASE SUBUNIT CHLI"/>
    <property type="match status" value="1"/>
</dbReference>
<dbReference type="AlphaFoldDB" id="A0A1F4TDN0"/>
<dbReference type="EMBL" id="MEUF01000088">
    <property type="protein sequence ID" value="OGC30697.1"/>
    <property type="molecule type" value="Genomic_DNA"/>
</dbReference>
<dbReference type="InterPro" id="IPR025158">
    <property type="entry name" value="Mg_chelat-rel_C"/>
</dbReference>
<dbReference type="SUPFAM" id="SSF52540">
    <property type="entry name" value="P-loop containing nucleoside triphosphate hydrolases"/>
    <property type="match status" value="1"/>
</dbReference>
<dbReference type="PANTHER" id="PTHR32039:SF7">
    <property type="entry name" value="COMPETENCE PROTEIN COMM"/>
    <property type="match status" value="1"/>
</dbReference>
<dbReference type="GO" id="GO:0005524">
    <property type="term" value="F:ATP binding"/>
    <property type="evidence" value="ECO:0007669"/>
    <property type="project" value="InterPro"/>
</dbReference>
<dbReference type="Pfam" id="PF13541">
    <property type="entry name" value="ChlI"/>
    <property type="match status" value="1"/>
</dbReference>
<dbReference type="Pfam" id="PF01078">
    <property type="entry name" value="Mg_chelatase"/>
    <property type="match status" value="1"/>
</dbReference>
<proteinExistence type="inferred from homology"/>
<dbReference type="InterPro" id="IPR014721">
    <property type="entry name" value="Ribsml_uS5_D2-typ_fold_subgr"/>
</dbReference>
<accession>A0A1F4TDN0</accession>
<dbReference type="SUPFAM" id="SSF54211">
    <property type="entry name" value="Ribosomal protein S5 domain 2-like"/>
    <property type="match status" value="1"/>
</dbReference>
<dbReference type="InterPro" id="IPR004482">
    <property type="entry name" value="Mg_chelat-rel"/>
</dbReference>
<reference evidence="3 4" key="1">
    <citation type="journal article" date="2016" name="Nat. Commun.">
        <title>Thousands of microbial genomes shed light on interconnected biogeochemical processes in an aquifer system.</title>
        <authorList>
            <person name="Anantharaman K."/>
            <person name="Brown C.T."/>
            <person name="Hug L.A."/>
            <person name="Sharon I."/>
            <person name="Castelle C.J."/>
            <person name="Probst A.J."/>
            <person name="Thomas B.C."/>
            <person name="Singh A."/>
            <person name="Wilkins M.J."/>
            <person name="Karaoz U."/>
            <person name="Brodie E.L."/>
            <person name="Williams K.H."/>
            <person name="Hubbard S.S."/>
            <person name="Banfield J.F."/>
        </authorList>
    </citation>
    <scope>NUCLEOTIDE SEQUENCE [LARGE SCALE GENOMIC DNA]</scope>
</reference>
<dbReference type="Proteomes" id="UP000178951">
    <property type="component" value="Unassembled WGS sequence"/>
</dbReference>
<comment type="caution">
    <text evidence="3">The sequence shown here is derived from an EMBL/GenBank/DDBJ whole genome shotgun (WGS) entry which is preliminary data.</text>
</comment>
<protein>
    <recommendedName>
        <fullName evidence="2">AAA+ ATPase domain-containing protein</fullName>
    </recommendedName>
</protein>
<dbReference type="NCBIfam" id="TIGR00368">
    <property type="entry name" value="YifB family Mg chelatase-like AAA ATPase"/>
    <property type="match status" value="1"/>
</dbReference>
<dbReference type="Gene3D" id="3.40.50.300">
    <property type="entry name" value="P-loop containing nucleotide triphosphate hydrolases"/>
    <property type="match status" value="1"/>
</dbReference>
<dbReference type="InterPro" id="IPR027417">
    <property type="entry name" value="P-loop_NTPase"/>
</dbReference>
<dbReference type="InterPro" id="IPR045006">
    <property type="entry name" value="CHLI-like"/>
</dbReference>
<dbReference type="Pfam" id="PF13335">
    <property type="entry name" value="Mg_chelatase_C"/>
    <property type="match status" value="1"/>
</dbReference>
<dbReference type="SMART" id="SM00382">
    <property type="entry name" value="AAA"/>
    <property type="match status" value="1"/>
</dbReference>
<name>A0A1F4TDN0_UNCSA</name>
<dbReference type="InterPro" id="IPR020568">
    <property type="entry name" value="Ribosomal_Su5_D2-typ_SF"/>
</dbReference>
<evidence type="ECO:0000256" key="1">
    <source>
        <dbReference type="ARBA" id="ARBA00006354"/>
    </source>
</evidence>
<dbReference type="InterPro" id="IPR000523">
    <property type="entry name" value="Mg_chelatse_chII-like_cat_dom"/>
</dbReference>
<dbReference type="Gene3D" id="3.30.230.10">
    <property type="match status" value="1"/>
</dbReference>
<dbReference type="STRING" id="1802583.A2311_01800"/>
<evidence type="ECO:0000313" key="3">
    <source>
        <dbReference type="EMBL" id="OGC30697.1"/>
    </source>
</evidence>
<comment type="similarity">
    <text evidence="1">Belongs to the Mg-chelatase subunits D/I family. ComM subfamily.</text>
</comment>
<evidence type="ECO:0000313" key="4">
    <source>
        <dbReference type="Proteomes" id="UP000178951"/>
    </source>
</evidence>
<dbReference type="InterPro" id="IPR003593">
    <property type="entry name" value="AAA+_ATPase"/>
</dbReference>